<keyword evidence="2" id="KW-1133">Transmembrane helix</keyword>
<evidence type="ECO:0000313" key="4">
    <source>
        <dbReference type="EMBL" id="KAF5828235.1"/>
    </source>
</evidence>
<dbReference type="Pfam" id="PF05739">
    <property type="entry name" value="SNARE"/>
    <property type="match status" value="1"/>
</dbReference>
<organism evidence="4 5">
    <name type="scientific">Dunaliella salina</name>
    <name type="common">Green alga</name>
    <name type="synonym">Protococcus salinus</name>
    <dbReference type="NCBI Taxonomy" id="3046"/>
    <lineage>
        <taxon>Eukaryota</taxon>
        <taxon>Viridiplantae</taxon>
        <taxon>Chlorophyta</taxon>
        <taxon>core chlorophytes</taxon>
        <taxon>Chlorophyceae</taxon>
        <taxon>CS clade</taxon>
        <taxon>Chlamydomonadales</taxon>
        <taxon>Dunaliellaceae</taxon>
        <taxon>Dunaliella</taxon>
    </lineage>
</organism>
<reference evidence="4" key="1">
    <citation type="submission" date="2017-08" db="EMBL/GenBank/DDBJ databases">
        <authorList>
            <person name="Polle J.E."/>
            <person name="Barry K."/>
            <person name="Cushman J."/>
            <person name="Schmutz J."/>
            <person name="Tran D."/>
            <person name="Hathwaick L.T."/>
            <person name="Yim W.C."/>
            <person name="Jenkins J."/>
            <person name="Mckie-Krisberg Z.M."/>
            <person name="Prochnik S."/>
            <person name="Lindquist E."/>
            <person name="Dockter R.B."/>
            <person name="Adam C."/>
            <person name="Molina H."/>
            <person name="Bunkerborg J."/>
            <person name="Jin E."/>
            <person name="Buchheim M."/>
            <person name="Magnuson J."/>
        </authorList>
    </citation>
    <scope>NUCLEOTIDE SEQUENCE</scope>
    <source>
        <strain evidence="4">CCAP 19/18</strain>
    </source>
</reference>
<proteinExistence type="predicted"/>
<evidence type="ECO:0000259" key="3">
    <source>
        <dbReference type="Pfam" id="PF05739"/>
    </source>
</evidence>
<dbReference type="Gene3D" id="1.20.5.110">
    <property type="match status" value="1"/>
</dbReference>
<accession>A0ABQ7G0V1</accession>
<evidence type="ECO:0000256" key="2">
    <source>
        <dbReference type="SAM" id="Phobius"/>
    </source>
</evidence>
<dbReference type="EMBL" id="MU070338">
    <property type="protein sequence ID" value="KAF5828235.1"/>
    <property type="molecule type" value="Genomic_DNA"/>
</dbReference>
<keyword evidence="2" id="KW-0812">Transmembrane</keyword>
<gene>
    <name evidence="4" type="ORF">DUNSADRAFT_18004</name>
</gene>
<sequence>MQACAPCLPSADLKLRQCRWQQLGFAVCLSWHLISCRSCAVRARGFPFNALASFPRPDIKGEMAIRIDENIDDTLSNVTSAQAQLLKYLNTISSNRWLVLKVFGVLLFFLIFFIMFIV</sequence>
<keyword evidence="2" id="KW-0472">Membrane</keyword>
<comment type="caution">
    <text evidence="4">The sequence shown here is derived from an EMBL/GenBank/DDBJ whole genome shotgun (WGS) entry which is preliminary data.</text>
</comment>
<dbReference type="InterPro" id="IPR000727">
    <property type="entry name" value="T_SNARE_dom"/>
</dbReference>
<name>A0ABQ7G0V1_DUNSA</name>
<protein>
    <recommendedName>
        <fullName evidence="3">t-SNARE coiled-coil homology domain-containing protein</fullName>
    </recommendedName>
</protein>
<feature type="transmembrane region" description="Helical" evidence="2">
    <location>
        <begin position="97"/>
        <end position="117"/>
    </location>
</feature>
<dbReference type="Proteomes" id="UP000815325">
    <property type="component" value="Unassembled WGS sequence"/>
</dbReference>
<evidence type="ECO:0000256" key="1">
    <source>
        <dbReference type="ARBA" id="ARBA00022927"/>
    </source>
</evidence>
<feature type="domain" description="T-SNARE coiled-coil homology" evidence="3">
    <location>
        <begin position="62"/>
        <end position="114"/>
    </location>
</feature>
<keyword evidence="1" id="KW-0813">Transport</keyword>
<keyword evidence="1" id="KW-0653">Protein transport</keyword>
<evidence type="ECO:0000313" key="5">
    <source>
        <dbReference type="Proteomes" id="UP000815325"/>
    </source>
</evidence>
<keyword evidence="5" id="KW-1185">Reference proteome</keyword>